<keyword evidence="2" id="KW-1185">Reference proteome</keyword>
<gene>
    <name evidence="1" type="ORF">NC653_038889</name>
</gene>
<comment type="caution">
    <text evidence="1">The sequence shown here is derived from an EMBL/GenBank/DDBJ whole genome shotgun (WGS) entry which is preliminary data.</text>
</comment>
<evidence type="ECO:0000313" key="1">
    <source>
        <dbReference type="EMBL" id="KAJ6956818.1"/>
    </source>
</evidence>
<accession>A0AAD6PQ00</accession>
<dbReference type="EMBL" id="JAQIZT010000018">
    <property type="protein sequence ID" value="KAJ6956818.1"/>
    <property type="molecule type" value="Genomic_DNA"/>
</dbReference>
<reference evidence="1 2" key="1">
    <citation type="journal article" date="2023" name="Mol. Ecol. Resour.">
        <title>Chromosome-level genome assembly of a triploid poplar Populus alba 'Berolinensis'.</title>
        <authorList>
            <person name="Chen S."/>
            <person name="Yu Y."/>
            <person name="Wang X."/>
            <person name="Wang S."/>
            <person name="Zhang T."/>
            <person name="Zhou Y."/>
            <person name="He R."/>
            <person name="Meng N."/>
            <person name="Wang Y."/>
            <person name="Liu W."/>
            <person name="Liu Z."/>
            <person name="Liu J."/>
            <person name="Guo Q."/>
            <person name="Huang H."/>
            <person name="Sederoff R.R."/>
            <person name="Wang G."/>
            <person name="Qu G."/>
            <person name="Chen S."/>
        </authorList>
    </citation>
    <scope>NUCLEOTIDE SEQUENCE [LARGE SCALE GENOMIC DNA]</scope>
    <source>
        <strain evidence="1">SC-2020</strain>
    </source>
</reference>
<evidence type="ECO:0000313" key="2">
    <source>
        <dbReference type="Proteomes" id="UP001164929"/>
    </source>
</evidence>
<proteinExistence type="predicted"/>
<dbReference type="Proteomes" id="UP001164929">
    <property type="component" value="Chromosome 18"/>
</dbReference>
<protein>
    <submittedName>
        <fullName evidence="1">Uncharacterized protein</fullName>
    </submittedName>
</protein>
<organism evidence="1 2">
    <name type="scientific">Populus alba x Populus x berolinensis</name>
    <dbReference type="NCBI Taxonomy" id="444605"/>
    <lineage>
        <taxon>Eukaryota</taxon>
        <taxon>Viridiplantae</taxon>
        <taxon>Streptophyta</taxon>
        <taxon>Embryophyta</taxon>
        <taxon>Tracheophyta</taxon>
        <taxon>Spermatophyta</taxon>
        <taxon>Magnoliopsida</taxon>
        <taxon>eudicotyledons</taxon>
        <taxon>Gunneridae</taxon>
        <taxon>Pentapetalae</taxon>
        <taxon>rosids</taxon>
        <taxon>fabids</taxon>
        <taxon>Malpighiales</taxon>
        <taxon>Salicaceae</taxon>
        <taxon>Saliceae</taxon>
        <taxon>Populus</taxon>
    </lineage>
</organism>
<sequence length="56" mass="5942">MVAITFVTTRPQSPHATATCFLLLSGVPLCLLVDVETLIPIPFSSLSISCTFFGGK</sequence>
<dbReference type="AlphaFoldDB" id="A0AAD6PQ00"/>
<name>A0AAD6PQ00_9ROSI</name>